<feature type="region of interest" description="Disordered" evidence="2">
    <location>
        <begin position="555"/>
        <end position="623"/>
    </location>
</feature>
<organism evidence="3 4">
    <name type="scientific">Pachysolen tannophilus NRRL Y-2460</name>
    <dbReference type="NCBI Taxonomy" id="669874"/>
    <lineage>
        <taxon>Eukaryota</taxon>
        <taxon>Fungi</taxon>
        <taxon>Dikarya</taxon>
        <taxon>Ascomycota</taxon>
        <taxon>Saccharomycotina</taxon>
        <taxon>Pichiomycetes</taxon>
        <taxon>Pachysolenaceae</taxon>
        <taxon>Pachysolen</taxon>
    </lineage>
</organism>
<evidence type="ECO:0000256" key="2">
    <source>
        <dbReference type="SAM" id="MobiDB-lite"/>
    </source>
</evidence>
<gene>
    <name evidence="3" type="ORF">PACTADRAFT_51487</name>
</gene>
<reference evidence="4" key="1">
    <citation type="submission" date="2016-05" db="EMBL/GenBank/DDBJ databases">
        <title>Comparative genomics of biotechnologically important yeasts.</title>
        <authorList>
            <consortium name="DOE Joint Genome Institute"/>
            <person name="Riley R."/>
            <person name="Haridas S."/>
            <person name="Wolfe K.H."/>
            <person name="Lopes M.R."/>
            <person name="Hittinger C.T."/>
            <person name="Goker M."/>
            <person name="Salamov A."/>
            <person name="Wisecaver J."/>
            <person name="Long T.M."/>
            <person name="Aerts A.L."/>
            <person name="Barry K."/>
            <person name="Choi C."/>
            <person name="Clum A."/>
            <person name="Coughlan A.Y."/>
            <person name="Deshpande S."/>
            <person name="Douglass A.P."/>
            <person name="Hanson S.J."/>
            <person name="Klenk H.-P."/>
            <person name="Labutti K."/>
            <person name="Lapidus A."/>
            <person name="Lindquist E."/>
            <person name="Lipzen A."/>
            <person name="Meier-Kolthoff J.P."/>
            <person name="Ohm R.A."/>
            <person name="Otillar R.P."/>
            <person name="Pangilinan J."/>
            <person name="Peng Y."/>
            <person name="Rokas A."/>
            <person name="Rosa C.A."/>
            <person name="Scheuner C."/>
            <person name="Sibirny A.A."/>
            <person name="Slot J.C."/>
            <person name="Stielow J.B."/>
            <person name="Sun H."/>
            <person name="Kurtzman C.P."/>
            <person name="Blackwell M."/>
            <person name="Grigoriev I.V."/>
            <person name="Jeffries T.W."/>
        </authorList>
    </citation>
    <scope>NUCLEOTIDE SEQUENCE [LARGE SCALE GENOMIC DNA]</scope>
    <source>
        <strain evidence="4">NRRL Y-2460</strain>
    </source>
</reference>
<feature type="compositionally biased region" description="Acidic residues" evidence="2">
    <location>
        <begin position="441"/>
        <end position="483"/>
    </location>
</feature>
<feature type="compositionally biased region" description="Basic and acidic residues" evidence="2">
    <location>
        <begin position="570"/>
        <end position="587"/>
    </location>
</feature>
<feature type="compositionally biased region" description="Low complexity" evidence="2">
    <location>
        <begin position="38"/>
        <end position="50"/>
    </location>
</feature>
<feature type="region of interest" description="Disordered" evidence="2">
    <location>
        <begin position="195"/>
        <end position="514"/>
    </location>
</feature>
<feature type="compositionally biased region" description="Basic and acidic residues" evidence="2">
    <location>
        <begin position="213"/>
        <end position="246"/>
    </location>
</feature>
<dbReference type="STRING" id="669874.A0A1E4TPT5"/>
<keyword evidence="1" id="KW-0175">Coiled coil</keyword>
<accession>A0A1E4TPT5</accession>
<feature type="compositionally biased region" description="Basic and acidic residues" evidence="2">
    <location>
        <begin position="799"/>
        <end position="812"/>
    </location>
</feature>
<evidence type="ECO:0000313" key="4">
    <source>
        <dbReference type="Proteomes" id="UP000094236"/>
    </source>
</evidence>
<feature type="compositionally biased region" description="Polar residues" evidence="2">
    <location>
        <begin position="686"/>
        <end position="701"/>
    </location>
</feature>
<dbReference type="EMBL" id="KV454017">
    <property type="protein sequence ID" value="ODV93729.1"/>
    <property type="molecule type" value="Genomic_DNA"/>
</dbReference>
<proteinExistence type="predicted"/>
<keyword evidence="4" id="KW-1185">Reference proteome</keyword>
<dbReference type="Proteomes" id="UP000094236">
    <property type="component" value="Unassembled WGS sequence"/>
</dbReference>
<evidence type="ECO:0000313" key="3">
    <source>
        <dbReference type="EMBL" id="ODV93729.1"/>
    </source>
</evidence>
<feature type="compositionally biased region" description="Acidic residues" evidence="2">
    <location>
        <begin position="307"/>
        <end position="317"/>
    </location>
</feature>
<feature type="compositionally biased region" description="Polar residues" evidence="2">
    <location>
        <begin position="958"/>
        <end position="979"/>
    </location>
</feature>
<feature type="compositionally biased region" description="Basic and acidic residues" evidence="2">
    <location>
        <begin position="703"/>
        <end position="729"/>
    </location>
</feature>
<feature type="compositionally biased region" description="Basic and acidic residues" evidence="2">
    <location>
        <begin position="890"/>
        <end position="915"/>
    </location>
</feature>
<feature type="compositionally biased region" description="Polar residues" evidence="2">
    <location>
        <begin position="409"/>
        <end position="426"/>
    </location>
</feature>
<feature type="compositionally biased region" description="Basic and acidic residues" evidence="2">
    <location>
        <begin position="285"/>
        <end position="299"/>
    </location>
</feature>
<feature type="compositionally biased region" description="Basic and acidic residues" evidence="2">
    <location>
        <begin position="27"/>
        <end position="36"/>
    </location>
</feature>
<feature type="compositionally biased region" description="Acidic residues" evidence="2">
    <location>
        <begin position="325"/>
        <end position="335"/>
    </location>
</feature>
<feature type="compositionally biased region" description="Acidic residues" evidence="2">
    <location>
        <begin position="490"/>
        <end position="502"/>
    </location>
</feature>
<feature type="non-terminal residue" evidence="3">
    <location>
        <position position="1014"/>
    </location>
</feature>
<feature type="compositionally biased region" description="Basic and acidic residues" evidence="2">
    <location>
        <begin position="938"/>
        <end position="948"/>
    </location>
</feature>
<feature type="coiled-coil region" evidence="1">
    <location>
        <begin position="143"/>
        <end position="175"/>
    </location>
</feature>
<feature type="region of interest" description="Disordered" evidence="2">
    <location>
        <begin position="1"/>
        <end position="50"/>
    </location>
</feature>
<feature type="region of interest" description="Disordered" evidence="2">
    <location>
        <begin position="674"/>
        <end position="979"/>
    </location>
</feature>
<feature type="compositionally biased region" description="Acidic residues" evidence="2">
    <location>
        <begin position="247"/>
        <end position="284"/>
    </location>
</feature>
<feature type="compositionally biased region" description="Polar residues" evidence="2">
    <location>
        <begin position="503"/>
        <end position="514"/>
    </location>
</feature>
<protein>
    <submittedName>
        <fullName evidence="3">Uncharacterized protein</fullName>
    </submittedName>
</protein>
<feature type="compositionally biased region" description="Low complexity" evidence="2">
    <location>
        <begin position="427"/>
        <end position="436"/>
    </location>
</feature>
<dbReference type="AlphaFoldDB" id="A0A1E4TPT5"/>
<feature type="compositionally biased region" description="Polar residues" evidence="2">
    <location>
        <begin position="786"/>
        <end position="796"/>
    </location>
</feature>
<name>A0A1E4TPT5_PACTA</name>
<feature type="compositionally biased region" description="Acidic residues" evidence="2">
    <location>
        <begin position="344"/>
        <end position="353"/>
    </location>
</feature>
<feature type="compositionally biased region" description="Acidic residues" evidence="2">
    <location>
        <begin position="373"/>
        <end position="386"/>
    </location>
</feature>
<evidence type="ECO:0000256" key="1">
    <source>
        <dbReference type="SAM" id="Coils"/>
    </source>
</evidence>
<sequence>MSSNDNRSYRGNGDDSMQSLFLKTRVKHNDSKDKKSFNNTGVKNGNVNGGSAFDKLTDLFGNGDSKNENLSDPLPTSFSIPFANSAYYRKIIQSSSKRLTLSKLKIKNDMRAKIKSRAFPLSEEESELTKHEKEPKDDLLLWMETLKSKAEQTLKENAMEEKKFYEDLAEEERLLKVQNEIKDEEFKKLGQFLNDANDEENFNLKNVSTTKVPEIKTDENMKNEYNKSKVPEEKHFAPIKQEKEQVYEEPEEPEEVEEIEEVEEVEEVEEEEAEEEEEEEEENMSQDHFDEASEEDAKSEGSSIEVIEIDDESESESDQYKEDNEEKIEENDDYYSQEHIEPQSDIDIDDENDECNKSFANIEVFNNANDDYSVSDESVEEEEVDDIASGSENQPSYQRIRYDDYYYQGTNQLQASTSTSKKPSLINSMNYNYSSKYSDDNNSENDENIQSDVQEFSENEDYDNAENPVETDQEIEVIEEESDDVKSESEESIDQDTDEENLEPQNLETSSSQLDFSNVENMGSDALSIQTAVNNASLAINQHNNYEPHLDRVTVESGAEDEMNLSPSDDDGRHDENDLVDKVHAEAHANNNTSEIAHPATRSPSPISSSEEESQEVGQNTSVLNPELLDILEHSLEKHDIDTRDNKKIEGLVSTDILENTIFPIPMLQKDVSENAELDQKKIKSAPQSDQNVVTDGNSTPFEGRKSGYESDIEFSDRNVNKEQDDNDQKVSLAQDSMVIEDSNDNFDQEHNLEYAGPTNDAITEGSMADSESSSDDESEGITGTEFLSFSDSPNMESIEGKDALPEEKYQETEMLVDDGEEHQTNSANSQVESEDQIDNEEFHTGSEFPDNLSPDNETRDELELPAELLEENVLPHHTNDDTYTGSGEFFDKIISEVDHKEHQQPEVILSEKGESSLISKIAADELANTNEYDGMQSDDREMEKDTKPNASPKEPENSNQKLSADVSYSESLNNTVGNESYHNEINTLLIDPELFGISGTPNVAEYKKMELTD</sequence>